<feature type="compositionally biased region" description="Low complexity" evidence="1">
    <location>
        <begin position="41"/>
        <end position="53"/>
    </location>
</feature>
<protein>
    <recommendedName>
        <fullName evidence="5">Cell envelope biogenesis protein TolA</fullName>
    </recommendedName>
</protein>
<dbReference type="AlphaFoldDB" id="A0A841L120"/>
<evidence type="ECO:0008006" key="5">
    <source>
        <dbReference type="Google" id="ProtNLM"/>
    </source>
</evidence>
<feature type="compositionally biased region" description="Basic and acidic residues" evidence="1">
    <location>
        <begin position="66"/>
        <end position="100"/>
    </location>
</feature>
<reference evidence="3 4" key="1">
    <citation type="submission" date="2020-08" db="EMBL/GenBank/DDBJ databases">
        <title>Genomic Encyclopedia of Type Strains, Phase IV (KMG-IV): sequencing the most valuable type-strain genomes for metagenomic binning, comparative biology and taxonomic classification.</title>
        <authorList>
            <person name="Goeker M."/>
        </authorList>
    </citation>
    <scope>NUCLEOTIDE SEQUENCE [LARGE SCALE GENOMIC DNA]</scope>
    <source>
        <strain evidence="3 4">DSM 102189</strain>
    </source>
</reference>
<evidence type="ECO:0000313" key="3">
    <source>
        <dbReference type="EMBL" id="MBB6226254.1"/>
    </source>
</evidence>
<gene>
    <name evidence="3" type="ORF">FHS79_000407</name>
</gene>
<feature type="region of interest" description="Disordered" evidence="1">
    <location>
        <begin position="13"/>
        <end position="100"/>
    </location>
</feature>
<organism evidence="3 4">
    <name type="scientific">Polymorphobacter multimanifer</name>
    <dbReference type="NCBI Taxonomy" id="1070431"/>
    <lineage>
        <taxon>Bacteria</taxon>
        <taxon>Pseudomonadati</taxon>
        <taxon>Pseudomonadota</taxon>
        <taxon>Alphaproteobacteria</taxon>
        <taxon>Sphingomonadales</taxon>
        <taxon>Sphingosinicellaceae</taxon>
        <taxon>Polymorphobacter</taxon>
    </lineage>
</organism>
<dbReference type="RefSeq" id="WP_184194579.1">
    <property type="nucleotide sequence ID" value="NZ_JACIIV010000002.1"/>
</dbReference>
<comment type="caution">
    <text evidence="3">The sequence shown here is derived from an EMBL/GenBank/DDBJ whole genome shotgun (WGS) entry which is preliminary data.</text>
</comment>
<feature type="compositionally biased region" description="Polar residues" evidence="1">
    <location>
        <begin position="22"/>
        <end position="31"/>
    </location>
</feature>
<feature type="signal peptide" evidence="2">
    <location>
        <begin position="1"/>
        <end position="19"/>
    </location>
</feature>
<evidence type="ECO:0000313" key="4">
    <source>
        <dbReference type="Proteomes" id="UP000538147"/>
    </source>
</evidence>
<feature type="chain" id="PRO_5032682781" description="Cell envelope biogenesis protein TolA" evidence="2">
    <location>
        <begin position="20"/>
        <end position="100"/>
    </location>
</feature>
<keyword evidence="4" id="KW-1185">Reference proteome</keyword>
<proteinExistence type="predicted"/>
<accession>A0A841L120</accession>
<evidence type="ECO:0000256" key="2">
    <source>
        <dbReference type="SAM" id="SignalP"/>
    </source>
</evidence>
<dbReference type="Proteomes" id="UP000538147">
    <property type="component" value="Unassembled WGS sequence"/>
</dbReference>
<keyword evidence="2" id="KW-0732">Signal</keyword>
<dbReference type="EMBL" id="JACIIV010000002">
    <property type="protein sequence ID" value="MBB6226254.1"/>
    <property type="molecule type" value="Genomic_DNA"/>
</dbReference>
<evidence type="ECO:0000256" key="1">
    <source>
        <dbReference type="SAM" id="MobiDB-lite"/>
    </source>
</evidence>
<name>A0A841L120_9SPHN</name>
<sequence>MKILMISTVLALGAAPAMAQQVPPTTDTMTPGATAPMNDVPTTAPAPQATPSAGGWTNDTAVANRADSDANKAEKRADKAEKRADKARETAERAEDSVRR</sequence>